<evidence type="ECO:0000313" key="2">
    <source>
        <dbReference type="Proteomes" id="UP001302494"/>
    </source>
</evidence>
<dbReference type="AlphaFoldDB" id="A0AA96GKT8"/>
<keyword evidence="2" id="KW-1185">Reference proteome</keyword>
<reference evidence="1 2" key="1">
    <citation type="submission" date="2023-01" db="EMBL/GenBank/DDBJ databases">
        <title>Cultivation and genomic characterization of new, ubiquitous marine nitrite-oxidizing bacteria from the Nitrospirales.</title>
        <authorList>
            <person name="Mueller A.J."/>
            <person name="Daebeler A."/>
            <person name="Herbold C.W."/>
            <person name="Kirkegaard R.H."/>
            <person name="Daims H."/>
        </authorList>
    </citation>
    <scope>NUCLEOTIDE SEQUENCE [LARGE SCALE GENOMIC DNA]</scope>
    <source>
        <strain evidence="1 2">DK</strain>
    </source>
</reference>
<protein>
    <submittedName>
        <fullName evidence="1">Uncharacterized protein</fullName>
    </submittedName>
</protein>
<name>A0AA96GKT8_9BACT</name>
<organism evidence="1 2">
    <name type="scientific">Candidatus Nitrospira neomarina</name>
    <dbReference type="NCBI Taxonomy" id="3020899"/>
    <lineage>
        <taxon>Bacteria</taxon>
        <taxon>Pseudomonadati</taxon>
        <taxon>Nitrospirota</taxon>
        <taxon>Nitrospiria</taxon>
        <taxon>Nitrospirales</taxon>
        <taxon>Nitrospiraceae</taxon>
        <taxon>Nitrospira</taxon>
    </lineage>
</organism>
<sequence>MGLLVSLTIVLVGGAVMAGSLAFIIRNEKRAKDQAASVTHDPLGPVPTSDQNNLVWTYEVTGLHSEINSFHVGPIDTDITTTNLMVDVPRWTATRSGKFVECTGPGNVLEGVTATASFQTTADSGIGAGTLQALIYVNIVYATKGVRPVTKVTHVPAKR</sequence>
<evidence type="ECO:0000313" key="1">
    <source>
        <dbReference type="EMBL" id="WNM63786.1"/>
    </source>
</evidence>
<gene>
    <name evidence="1" type="ORF">PQG83_08530</name>
</gene>
<accession>A0AA96GKT8</accession>
<dbReference type="Proteomes" id="UP001302494">
    <property type="component" value="Chromosome"/>
</dbReference>
<dbReference type="KEGG" id="nneo:PQG83_08530"/>
<dbReference type="EMBL" id="CP116968">
    <property type="protein sequence ID" value="WNM63786.1"/>
    <property type="molecule type" value="Genomic_DNA"/>
</dbReference>
<proteinExistence type="predicted"/>
<dbReference type="RefSeq" id="WP_312748487.1">
    <property type="nucleotide sequence ID" value="NZ_CP116968.1"/>
</dbReference>